<proteinExistence type="predicted"/>
<comment type="caution">
    <text evidence="1">The sequence shown here is derived from an EMBL/GenBank/DDBJ whole genome shotgun (WGS) entry which is preliminary data.</text>
</comment>
<sequence length="339" mass="36510">MTIVVPHTKPQRVAGVPPRGGCCGRRSLLPGVVVALNPAEALVHLRHRGGGLVDLLVLQRLLRVAVEEEVHLDIPRHTAGDRAAQAQHLAGQQPVHHADGVAAAVVARNGNVHKLQRGVRVAEGNHGDVHKAGLTKGLVVRAGVRDKQHARLHELLLDLVREGAGDEAASQERRADKLRELEDGALTKKTRRADSDVLRVFHRGDDAGGEDQLLPRHVEVNDVRALLRAAVDVLLHGVAAVLGAEVAVHGNELLHVALLHAEDLGARFHRGHSDAVGLSLSATCVSRTAWKKNKDKKRKKKKGSQMNKCATGTSLTLSLFVRVCHMMAMSVCYVCLGSQ</sequence>
<accession>A0A7J6Y4W5</accession>
<reference evidence="1 2" key="1">
    <citation type="journal article" date="2019" name="Genome Biol. Evol.">
        <title>Nanopore Sequencing Significantly Improves Genome Assembly of the Protozoan Parasite Trypanosoma cruzi.</title>
        <authorList>
            <person name="Diaz-Viraque F."/>
            <person name="Pita S."/>
            <person name="Greif G."/>
            <person name="de Souza R.C.M."/>
            <person name="Iraola G."/>
            <person name="Robello C."/>
        </authorList>
    </citation>
    <scope>NUCLEOTIDE SEQUENCE [LARGE SCALE GENOMIC DNA]</scope>
    <source>
        <strain evidence="1 2">Berenice</strain>
    </source>
</reference>
<name>A0A7J6Y4W5_TRYCR</name>
<evidence type="ECO:0000313" key="2">
    <source>
        <dbReference type="Proteomes" id="UP000583944"/>
    </source>
</evidence>
<dbReference type="Proteomes" id="UP000583944">
    <property type="component" value="Unassembled WGS sequence"/>
</dbReference>
<protein>
    <submittedName>
        <fullName evidence="1">Uncharacterized protein</fullName>
    </submittedName>
</protein>
<dbReference type="EMBL" id="JABDHM010000033">
    <property type="protein sequence ID" value="KAF5221791.1"/>
    <property type="molecule type" value="Genomic_DNA"/>
</dbReference>
<dbReference type="VEuPathDB" id="TriTrypDB:ECC02_005147"/>
<dbReference type="AlphaFoldDB" id="A0A7J6Y4W5"/>
<gene>
    <name evidence="1" type="ORF">ECC02_005147</name>
</gene>
<organism evidence="1 2">
    <name type="scientific">Trypanosoma cruzi</name>
    <dbReference type="NCBI Taxonomy" id="5693"/>
    <lineage>
        <taxon>Eukaryota</taxon>
        <taxon>Discoba</taxon>
        <taxon>Euglenozoa</taxon>
        <taxon>Kinetoplastea</taxon>
        <taxon>Metakinetoplastina</taxon>
        <taxon>Trypanosomatida</taxon>
        <taxon>Trypanosomatidae</taxon>
        <taxon>Trypanosoma</taxon>
        <taxon>Schizotrypanum</taxon>
    </lineage>
</organism>
<evidence type="ECO:0000313" key="1">
    <source>
        <dbReference type="EMBL" id="KAF5221791.1"/>
    </source>
</evidence>